<sequence>MAQDPYIQQIKDGIKNTLSDALTSFKPSTVRAFYVFFDQVLSGYEYVNYWDVNYNGTLNEYSGYWVPVDSNRFNYEIQRAVYQGLTNLREYVMKSNSYSYLTGYTLQQVNDAINNLHVYPFAELTLPSGARINTFSLMHEVIWEILADKWNSDVITLFNKLSDSARGMTSVLWLEPTFKNYGYAYVNDVSCFLTSVGRLMGLNGLSLENLFMEISSSGIFGYGKIRGEYTIFLTPFSRNLFLDLVNKCTIPPNIVSKIKCITS</sequence>
<proteinExistence type="predicted"/>
<dbReference type="EMBL" id="AP018930">
    <property type="protein sequence ID" value="BBG25970.1"/>
    <property type="molecule type" value="Genomic_DNA"/>
</dbReference>
<dbReference type="AlphaFoldDB" id="A0A510E1C6"/>
<dbReference type="RefSeq" id="WP_149564654.1">
    <property type="nucleotide sequence ID" value="NZ_AP018930.1"/>
</dbReference>
<organism evidence="1 2">
    <name type="scientific">Sulfuracidifex tepidarius</name>
    <dbReference type="NCBI Taxonomy" id="1294262"/>
    <lineage>
        <taxon>Archaea</taxon>
        <taxon>Thermoproteota</taxon>
        <taxon>Thermoprotei</taxon>
        <taxon>Sulfolobales</taxon>
        <taxon>Sulfolobaceae</taxon>
        <taxon>Sulfuracidifex</taxon>
    </lineage>
</organism>
<accession>A0A510E1C6</accession>
<dbReference type="Proteomes" id="UP000325030">
    <property type="component" value="Chromosome"/>
</dbReference>
<dbReference type="GeneID" id="41716940"/>
<evidence type="ECO:0000313" key="2">
    <source>
        <dbReference type="Proteomes" id="UP000325030"/>
    </source>
</evidence>
<reference evidence="2" key="1">
    <citation type="submission" date="2018-09" db="EMBL/GenBank/DDBJ databases">
        <title>Complete Genome Sequencing of Sulfolobus sp. JCM 16834.</title>
        <authorList>
            <person name="Kato S."/>
            <person name="Itoh T."/>
            <person name="Ohkuma M."/>
        </authorList>
    </citation>
    <scope>NUCLEOTIDE SEQUENCE [LARGE SCALE GENOMIC DNA]</scope>
    <source>
        <strain evidence="2">IC-007</strain>
    </source>
</reference>
<evidence type="ECO:0000313" key="1">
    <source>
        <dbReference type="EMBL" id="BBG25970.1"/>
    </source>
</evidence>
<name>A0A510E1C6_9CREN</name>
<gene>
    <name evidence="1" type="ORF">IC007_0475</name>
</gene>
<protein>
    <submittedName>
        <fullName evidence="1">Uncharacterized protein</fullName>
    </submittedName>
</protein>